<keyword evidence="2 4" id="KW-0697">Rotamase</keyword>
<evidence type="ECO:0000256" key="1">
    <source>
        <dbReference type="ARBA" id="ARBA00007365"/>
    </source>
</evidence>
<dbReference type="PROSITE" id="PS00170">
    <property type="entry name" value="CSA_PPIASE_1"/>
    <property type="match status" value="1"/>
</dbReference>
<organism evidence="7 8">
    <name type="scientific">Devosia albogilva</name>
    <dbReference type="NCBI Taxonomy" id="429726"/>
    <lineage>
        <taxon>Bacteria</taxon>
        <taxon>Pseudomonadati</taxon>
        <taxon>Pseudomonadota</taxon>
        <taxon>Alphaproteobacteria</taxon>
        <taxon>Hyphomicrobiales</taxon>
        <taxon>Devosiaceae</taxon>
        <taxon>Devosia</taxon>
    </lineage>
</organism>
<comment type="function">
    <text evidence="4">PPIases accelerate the folding of proteins. It catalyzes the cis-trans isomerization of proline imidic peptide bonds in oligopeptides.</text>
</comment>
<dbReference type="InterPro" id="IPR029000">
    <property type="entry name" value="Cyclophilin-like_dom_sf"/>
</dbReference>
<feature type="domain" description="PPIase cyclophilin-type" evidence="6">
    <location>
        <begin position="40"/>
        <end position="194"/>
    </location>
</feature>
<dbReference type="RefSeq" id="WP_386835398.1">
    <property type="nucleotide sequence ID" value="NZ_JBHUNP010000001.1"/>
</dbReference>
<dbReference type="GO" id="GO:0003755">
    <property type="term" value="F:peptidyl-prolyl cis-trans isomerase activity"/>
    <property type="evidence" value="ECO:0007669"/>
    <property type="project" value="UniProtKB-EC"/>
</dbReference>
<reference evidence="8" key="1">
    <citation type="journal article" date="2019" name="Int. J. Syst. Evol. Microbiol.">
        <title>The Global Catalogue of Microorganisms (GCM) 10K type strain sequencing project: providing services to taxonomists for standard genome sequencing and annotation.</title>
        <authorList>
            <consortium name="The Broad Institute Genomics Platform"/>
            <consortium name="The Broad Institute Genome Sequencing Center for Infectious Disease"/>
            <person name="Wu L."/>
            <person name="Ma J."/>
        </authorList>
    </citation>
    <scope>NUCLEOTIDE SEQUENCE [LARGE SCALE GENOMIC DNA]</scope>
    <source>
        <strain evidence="8">CCM 7427</strain>
    </source>
</reference>
<dbReference type="CDD" id="cd00317">
    <property type="entry name" value="cyclophilin"/>
    <property type="match status" value="1"/>
</dbReference>
<dbReference type="PANTHER" id="PTHR45625:SF4">
    <property type="entry name" value="PEPTIDYLPROLYL ISOMERASE DOMAIN AND WD REPEAT-CONTAINING PROTEIN 1"/>
    <property type="match status" value="1"/>
</dbReference>
<dbReference type="InterPro" id="IPR044666">
    <property type="entry name" value="Cyclophilin_A-like"/>
</dbReference>
<dbReference type="PANTHER" id="PTHR45625">
    <property type="entry name" value="PEPTIDYL-PROLYL CIS-TRANS ISOMERASE-RELATED"/>
    <property type="match status" value="1"/>
</dbReference>
<evidence type="ECO:0000256" key="2">
    <source>
        <dbReference type="ARBA" id="ARBA00023110"/>
    </source>
</evidence>
<feature type="signal peptide" evidence="4">
    <location>
        <begin position="1"/>
        <end position="28"/>
    </location>
</feature>
<dbReference type="EC" id="5.2.1.8" evidence="4"/>
<sequence>MTVITRRLFNTLVVGAAALAASSTMASAQEGKPHLILTLPQGEVVIELLPEIAPQHVERVVTLTEQGAYDGVVFHRVIEGFMAQTGDVAFGKSGSPDFNLARAGTGGSDLPDVEAEFNSESFQRGVLGAARSQNPNSFNSQFFITTADASFLDGQYTVFGKVLSGMEAVDALPKGSQANNGAVENPDAIQSARIEYR</sequence>
<dbReference type="PRINTS" id="PR00153">
    <property type="entry name" value="CSAPPISMRASE"/>
</dbReference>
<keyword evidence="8" id="KW-1185">Reference proteome</keyword>
<dbReference type="Gene3D" id="2.40.100.10">
    <property type="entry name" value="Cyclophilin-like"/>
    <property type="match status" value="1"/>
</dbReference>
<keyword evidence="3 4" id="KW-0413">Isomerase</keyword>
<dbReference type="InterPro" id="IPR020892">
    <property type="entry name" value="Cyclophilin-type_PPIase_CS"/>
</dbReference>
<dbReference type="InterPro" id="IPR002130">
    <property type="entry name" value="Cyclophilin-type_PPIase_dom"/>
</dbReference>
<evidence type="ECO:0000259" key="6">
    <source>
        <dbReference type="PROSITE" id="PS50072"/>
    </source>
</evidence>
<evidence type="ECO:0000313" key="7">
    <source>
        <dbReference type="EMBL" id="MFD2649759.1"/>
    </source>
</evidence>
<dbReference type="SUPFAM" id="SSF50891">
    <property type="entry name" value="Cyclophilin-like"/>
    <property type="match status" value="1"/>
</dbReference>
<feature type="chain" id="PRO_5044977530" description="Peptidyl-prolyl cis-trans isomerase" evidence="4">
    <location>
        <begin position="29"/>
        <end position="197"/>
    </location>
</feature>
<gene>
    <name evidence="7" type="ORF">ACFSX5_18385</name>
</gene>
<feature type="region of interest" description="Disordered" evidence="5">
    <location>
        <begin position="174"/>
        <end position="197"/>
    </location>
</feature>
<dbReference type="Proteomes" id="UP001597521">
    <property type="component" value="Unassembled WGS sequence"/>
</dbReference>
<comment type="catalytic activity">
    <reaction evidence="4">
        <text>[protein]-peptidylproline (omega=180) = [protein]-peptidylproline (omega=0)</text>
        <dbReference type="Rhea" id="RHEA:16237"/>
        <dbReference type="Rhea" id="RHEA-COMP:10747"/>
        <dbReference type="Rhea" id="RHEA-COMP:10748"/>
        <dbReference type="ChEBI" id="CHEBI:83833"/>
        <dbReference type="ChEBI" id="CHEBI:83834"/>
        <dbReference type="EC" id="5.2.1.8"/>
    </reaction>
</comment>
<accession>A0ABW5QQP8</accession>
<dbReference type="PROSITE" id="PS50072">
    <property type="entry name" value="CSA_PPIASE_2"/>
    <property type="match status" value="1"/>
</dbReference>
<evidence type="ECO:0000313" key="8">
    <source>
        <dbReference type="Proteomes" id="UP001597521"/>
    </source>
</evidence>
<dbReference type="Pfam" id="PF00160">
    <property type="entry name" value="Pro_isomerase"/>
    <property type="match status" value="1"/>
</dbReference>
<comment type="similarity">
    <text evidence="1 4">Belongs to the cyclophilin-type PPIase family.</text>
</comment>
<proteinExistence type="inferred from homology"/>
<comment type="caution">
    <text evidence="7">The sequence shown here is derived from an EMBL/GenBank/DDBJ whole genome shotgun (WGS) entry which is preliminary data.</text>
</comment>
<evidence type="ECO:0000256" key="3">
    <source>
        <dbReference type="ARBA" id="ARBA00023235"/>
    </source>
</evidence>
<evidence type="ECO:0000256" key="5">
    <source>
        <dbReference type="SAM" id="MobiDB-lite"/>
    </source>
</evidence>
<protein>
    <recommendedName>
        <fullName evidence="4">Peptidyl-prolyl cis-trans isomerase</fullName>
        <shortName evidence="4">PPIase</shortName>
        <ecNumber evidence="4">5.2.1.8</ecNumber>
    </recommendedName>
</protein>
<keyword evidence="4" id="KW-0732">Signal</keyword>
<dbReference type="EMBL" id="JBHUNP010000001">
    <property type="protein sequence ID" value="MFD2649759.1"/>
    <property type="molecule type" value="Genomic_DNA"/>
</dbReference>
<evidence type="ECO:0000256" key="4">
    <source>
        <dbReference type="RuleBase" id="RU363019"/>
    </source>
</evidence>
<name>A0ABW5QQP8_9HYPH</name>